<gene>
    <name evidence="4" type="primary">betI_5</name>
    <name evidence="4" type="ORF">GMJLKIPL_5785</name>
</gene>
<dbReference type="Pfam" id="PF00440">
    <property type="entry name" value="TetR_N"/>
    <property type="match status" value="1"/>
</dbReference>
<dbReference type="PANTHER" id="PTHR30055:SF222">
    <property type="entry name" value="REGULATORY PROTEIN"/>
    <property type="match status" value="1"/>
</dbReference>
<evidence type="ECO:0000259" key="3">
    <source>
        <dbReference type="PROSITE" id="PS50977"/>
    </source>
</evidence>
<evidence type="ECO:0000313" key="4">
    <source>
        <dbReference type="EMBL" id="GJE03828.1"/>
    </source>
</evidence>
<dbReference type="InterPro" id="IPR036271">
    <property type="entry name" value="Tet_transcr_reg_TetR-rel_C_sf"/>
</dbReference>
<keyword evidence="1 2" id="KW-0238">DNA-binding</keyword>
<sequence length="188" mass="20793">MARPRSEDRRNAIVSAAIRVIAAHGLEASTAAIAKEAHVSNGSLFTYFETKADLLNQVYVELKQEMAAASLASLPDDDEPGEQMRQLWSQRLHWAASCPEKHKALAHLMVSDEITPETREIGQRTMADIIGLLERTHRAGPMRDAPMDLVMALIGAVADVTVDFMIQDPANADMHCRIGFDAIWRMLS</sequence>
<name>A0ABQ4SPV1_9HYPH</name>
<comment type="caution">
    <text evidence="4">The sequence shown here is derived from an EMBL/GenBank/DDBJ whole genome shotgun (WGS) entry which is preliminary data.</text>
</comment>
<proteinExistence type="predicted"/>
<dbReference type="InterPro" id="IPR001647">
    <property type="entry name" value="HTH_TetR"/>
</dbReference>
<evidence type="ECO:0000256" key="2">
    <source>
        <dbReference type="PROSITE-ProRule" id="PRU00335"/>
    </source>
</evidence>
<dbReference type="InterPro" id="IPR050109">
    <property type="entry name" value="HTH-type_TetR-like_transc_reg"/>
</dbReference>
<dbReference type="PROSITE" id="PS50977">
    <property type="entry name" value="HTH_TETR_2"/>
    <property type="match status" value="1"/>
</dbReference>
<keyword evidence="5" id="KW-1185">Reference proteome</keyword>
<protein>
    <submittedName>
        <fullName evidence="4">HTH-type transcriptional regulator BetI</fullName>
    </submittedName>
</protein>
<reference evidence="4" key="1">
    <citation type="journal article" date="2021" name="Front. Microbiol.">
        <title>Comprehensive Comparative Genomics and Phenotyping of Methylobacterium Species.</title>
        <authorList>
            <person name="Alessa O."/>
            <person name="Ogura Y."/>
            <person name="Fujitani Y."/>
            <person name="Takami H."/>
            <person name="Hayashi T."/>
            <person name="Sahin N."/>
            <person name="Tani A."/>
        </authorList>
    </citation>
    <scope>NUCLEOTIDE SEQUENCE</scope>
    <source>
        <strain evidence="4">DSM 17168</strain>
    </source>
</reference>
<dbReference type="Proteomes" id="UP001055153">
    <property type="component" value="Unassembled WGS sequence"/>
</dbReference>
<dbReference type="SUPFAM" id="SSF46689">
    <property type="entry name" value="Homeodomain-like"/>
    <property type="match status" value="1"/>
</dbReference>
<dbReference type="PRINTS" id="PR00455">
    <property type="entry name" value="HTHTETR"/>
</dbReference>
<reference evidence="4" key="2">
    <citation type="submission" date="2021-08" db="EMBL/GenBank/DDBJ databases">
        <authorList>
            <person name="Tani A."/>
            <person name="Ola A."/>
            <person name="Ogura Y."/>
            <person name="Katsura K."/>
            <person name="Hayashi T."/>
        </authorList>
    </citation>
    <scope>NUCLEOTIDE SEQUENCE</scope>
    <source>
        <strain evidence="4">DSM 17168</strain>
    </source>
</reference>
<dbReference type="SUPFAM" id="SSF48498">
    <property type="entry name" value="Tetracyclin repressor-like, C-terminal domain"/>
    <property type="match status" value="1"/>
</dbReference>
<dbReference type="PANTHER" id="PTHR30055">
    <property type="entry name" value="HTH-TYPE TRANSCRIPTIONAL REGULATOR RUTR"/>
    <property type="match status" value="1"/>
</dbReference>
<evidence type="ECO:0000256" key="1">
    <source>
        <dbReference type="ARBA" id="ARBA00023125"/>
    </source>
</evidence>
<dbReference type="EMBL" id="BPQQ01000091">
    <property type="protein sequence ID" value="GJE03828.1"/>
    <property type="molecule type" value="Genomic_DNA"/>
</dbReference>
<evidence type="ECO:0000313" key="5">
    <source>
        <dbReference type="Proteomes" id="UP001055153"/>
    </source>
</evidence>
<dbReference type="InterPro" id="IPR009057">
    <property type="entry name" value="Homeodomain-like_sf"/>
</dbReference>
<feature type="domain" description="HTH tetR-type" evidence="3">
    <location>
        <begin position="7"/>
        <end position="66"/>
    </location>
</feature>
<dbReference type="InterPro" id="IPR023772">
    <property type="entry name" value="DNA-bd_HTH_TetR-type_CS"/>
</dbReference>
<dbReference type="PROSITE" id="PS01081">
    <property type="entry name" value="HTH_TETR_1"/>
    <property type="match status" value="1"/>
</dbReference>
<organism evidence="4 5">
    <name type="scientific">Methylobacterium isbiliense</name>
    <dbReference type="NCBI Taxonomy" id="315478"/>
    <lineage>
        <taxon>Bacteria</taxon>
        <taxon>Pseudomonadati</taxon>
        <taxon>Pseudomonadota</taxon>
        <taxon>Alphaproteobacteria</taxon>
        <taxon>Hyphomicrobiales</taxon>
        <taxon>Methylobacteriaceae</taxon>
        <taxon>Methylobacterium</taxon>
    </lineage>
</organism>
<accession>A0ABQ4SPV1</accession>
<dbReference type="Gene3D" id="1.10.357.10">
    <property type="entry name" value="Tetracycline Repressor, domain 2"/>
    <property type="match status" value="1"/>
</dbReference>
<feature type="DNA-binding region" description="H-T-H motif" evidence="2">
    <location>
        <begin position="29"/>
        <end position="48"/>
    </location>
</feature>